<evidence type="ECO:0000256" key="2">
    <source>
        <dbReference type="ARBA" id="ARBA00004496"/>
    </source>
</evidence>
<evidence type="ECO:0000256" key="5">
    <source>
        <dbReference type="ARBA" id="ARBA00022553"/>
    </source>
</evidence>
<feature type="compositionally biased region" description="Basic and acidic residues" evidence="10">
    <location>
        <begin position="284"/>
        <end position="296"/>
    </location>
</feature>
<evidence type="ECO:0000256" key="7">
    <source>
        <dbReference type="ARBA" id="ARBA00022990"/>
    </source>
</evidence>
<feature type="compositionally biased region" description="Polar residues" evidence="10">
    <location>
        <begin position="82"/>
        <end position="105"/>
    </location>
</feature>
<dbReference type="CDD" id="cd06468">
    <property type="entry name" value="p23_CacyBP"/>
    <property type="match status" value="1"/>
</dbReference>
<dbReference type="InterPro" id="IPR037201">
    <property type="entry name" value="CacyBP_N"/>
</dbReference>
<reference evidence="13 14" key="1">
    <citation type="submission" date="2013-12" db="EMBL/GenBank/DDBJ databases">
        <title>Draft genome of the parsitic nematode Ancylostoma duodenale.</title>
        <authorList>
            <person name="Mitreva M."/>
        </authorList>
    </citation>
    <scope>NUCLEOTIDE SEQUENCE [LARGE SCALE GENOMIC DNA]</scope>
    <source>
        <strain evidence="13 14">Zhejiang</strain>
    </source>
</reference>
<proteinExistence type="predicted"/>
<gene>
    <name evidence="13" type="ORF">ANCDUO_07813</name>
</gene>
<dbReference type="OrthoDB" id="164025at2759"/>
<protein>
    <recommendedName>
        <fullName evidence="3">Calcyclin-binding protein</fullName>
    </recommendedName>
</protein>
<keyword evidence="5" id="KW-0597">Phosphoprotein</keyword>
<dbReference type="InterPro" id="IPR007052">
    <property type="entry name" value="CS_dom"/>
</dbReference>
<keyword evidence="7" id="KW-0007">Acetylation</keyword>
<dbReference type="PANTHER" id="PTHR13164">
    <property type="entry name" value="CALICYLIN BINDING PROTEIN"/>
    <property type="match status" value="1"/>
</dbReference>
<keyword evidence="14" id="KW-1185">Reference proteome</keyword>
<accession>A0A0C2CY19</accession>
<dbReference type="PROSITE" id="PS51203">
    <property type="entry name" value="CS"/>
    <property type="match status" value="1"/>
</dbReference>
<evidence type="ECO:0000256" key="3">
    <source>
        <dbReference type="ARBA" id="ARBA00015702"/>
    </source>
</evidence>
<dbReference type="SUPFAM" id="SSF140106">
    <property type="entry name" value="Calcyclin-binding protein-like"/>
    <property type="match status" value="1"/>
</dbReference>
<evidence type="ECO:0000259" key="12">
    <source>
        <dbReference type="PROSITE" id="PS51203"/>
    </source>
</evidence>
<evidence type="ECO:0000256" key="9">
    <source>
        <dbReference type="ARBA" id="ARBA00025145"/>
    </source>
</evidence>
<feature type="region of interest" description="Disordered" evidence="10">
    <location>
        <begin position="69"/>
        <end position="109"/>
    </location>
</feature>
<feature type="domain" description="SGS" evidence="11">
    <location>
        <begin position="221"/>
        <end position="305"/>
    </location>
</feature>
<dbReference type="FunFam" id="2.60.40.790:FF:000040">
    <property type="entry name" value="Calcyclin binding protein"/>
    <property type="match status" value="1"/>
</dbReference>
<dbReference type="PROSITE" id="PS51048">
    <property type="entry name" value="SGS"/>
    <property type="match status" value="1"/>
</dbReference>
<evidence type="ECO:0000256" key="1">
    <source>
        <dbReference type="ARBA" id="ARBA00004123"/>
    </source>
</evidence>
<keyword evidence="4" id="KW-0963">Cytoplasm</keyword>
<dbReference type="EMBL" id="KN729736">
    <property type="protein sequence ID" value="KIH61908.1"/>
    <property type="molecule type" value="Genomic_DNA"/>
</dbReference>
<dbReference type="GO" id="GO:0005737">
    <property type="term" value="C:cytoplasm"/>
    <property type="evidence" value="ECO:0007669"/>
    <property type="project" value="UniProtKB-SubCell"/>
</dbReference>
<dbReference type="AlphaFoldDB" id="A0A0C2CY19"/>
<sequence length="305" mass="34854">MMSQNREERKEATFFPGSKNFHLFTVPIMDAKELTLDIDELRLLLTSSKRPAVQEWIKSKIEEIERKITSQKEKQPAAVSHSIDSSPATDANKSATPSSLPTVKVTNYGGRRKNNKQQFLNLPIHSPAADANKSATPSSLPTVKVTNYGWDESDKFVKVYITLQGVHNANPSTIQHSFSNFGYDILISDFSGKNYIMTMKGLRDEIVPESSQIKQKQDMLLVMMKKKTEGKKWEQLTKLEYDEKQKRKPKFDDKAMGDDPQASLMTMMKQMYEEGDDELKRTIRKAWHEGQNKRNTAEMPSLDDL</sequence>
<dbReference type="Gene3D" id="2.60.40.790">
    <property type="match status" value="1"/>
</dbReference>
<dbReference type="PANTHER" id="PTHR13164:SF3">
    <property type="entry name" value="CALCYCLIN-BINDING PROTEIN"/>
    <property type="match status" value="1"/>
</dbReference>
<dbReference type="GO" id="GO:0015631">
    <property type="term" value="F:tubulin binding"/>
    <property type="evidence" value="ECO:0007669"/>
    <property type="project" value="InterPro"/>
</dbReference>
<dbReference type="InterPro" id="IPR052289">
    <property type="entry name" value="Calcyclin-binding_UBL-bridge"/>
</dbReference>
<comment type="subcellular location">
    <subcellularLocation>
        <location evidence="2">Cytoplasm</location>
    </subcellularLocation>
    <subcellularLocation>
        <location evidence="1">Nucleus</location>
    </subcellularLocation>
</comment>
<dbReference type="InterPro" id="IPR037893">
    <property type="entry name" value="CS_CacyBP"/>
</dbReference>
<dbReference type="GO" id="GO:0031625">
    <property type="term" value="F:ubiquitin protein ligase binding"/>
    <property type="evidence" value="ECO:0007669"/>
    <property type="project" value="InterPro"/>
</dbReference>
<name>A0A0C2CY19_9BILA</name>
<dbReference type="SUPFAM" id="SSF49764">
    <property type="entry name" value="HSP20-like chaperones"/>
    <property type="match status" value="1"/>
</dbReference>
<dbReference type="Pfam" id="PF04969">
    <property type="entry name" value="CS"/>
    <property type="match status" value="1"/>
</dbReference>
<dbReference type="Pfam" id="PF09032">
    <property type="entry name" value="Siah-Interact_N"/>
    <property type="match status" value="1"/>
</dbReference>
<evidence type="ECO:0000256" key="8">
    <source>
        <dbReference type="ARBA" id="ARBA00023242"/>
    </source>
</evidence>
<organism evidence="13 14">
    <name type="scientific">Ancylostoma duodenale</name>
    <dbReference type="NCBI Taxonomy" id="51022"/>
    <lineage>
        <taxon>Eukaryota</taxon>
        <taxon>Metazoa</taxon>
        <taxon>Ecdysozoa</taxon>
        <taxon>Nematoda</taxon>
        <taxon>Chromadorea</taxon>
        <taxon>Rhabditida</taxon>
        <taxon>Rhabditina</taxon>
        <taxon>Rhabditomorpha</taxon>
        <taxon>Strongyloidea</taxon>
        <taxon>Ancylostomatidae</taxon>
        <taxon>Ancylostomatinae</taxon>
        <taxon>Ancylostoma</taxon>
    </lineage>
</organism>
<feature type="domain" description="CS" evidence="12">
    <location>
        <begin position="143"/>
        <end position="237"/>
    </location>
</feature>
<evidence type="ECO:0000256" key="10">
    <source>
        <dbReference type="SAM" id="MobiDB-lite"/>
    </source>
</evidence>
<comment type="function">
    <text evidence="9">May be involved in calcium-dependent ubiquitination and subsequent proteasomal degradation of target proteins. Probably serves as a molecular bridge in ubiquitin E3 complexes. Participates in the ubiquitin-mediated degradation of beta-catenin (CTNNB1).</text>
</comment>
<evidence type="ECO:0000313" key="13">
    <source>
        <dbReference type="EMBL" id="KIH61908.1"/>
    </source>
</evidence>
<dbReference type="Proteomes" id="UP000054047">
    <property type="component" value="Unassembled WGS sequence"/>
</dbReference>
<feature type="region of interest" description="Disordered" evidence="10">
    <location>
        <begin position="284"/>
        <end position="305"/>
    </location>
</feature>
<keyword evidence="8" id="KW-0539">Nucleus</keyword>
<keyword evidence="6" id="KW-0833">Ubl conjugation pathway</keyword>
<dbReference type="InterPro" id="IPR008978">
    <property type="entry name" value="HSP20-like_chaperone"/>
</dbReference>
<evidence type="ECO:0000256" key="4">
    <source>
        <dbReference type="ARBA" id="ARBA00022490"/>
    </source>
</evidence>
<evidence type="ECO:0000259" key="11">
    <source>
        <dbReference type="PROSITE" id="PS51048"/>
    </source>
</evidence>
<evidence type="ECO:0000313" key="14">
    <source>
        <dbReference type="Proteomes" id="UP000054047"/>
    </source>
</evidence>
<dbReference type="InterPro" id="IPR007699">
    <property type="entry name" value="SGS_dom"/>
</dbReference>
<evidence type="ECO:0000256" key="6">
    <source>
        <dbReference type="ARBA" id="ARBA00022786"/>
    </source>
</evidence>
<dbReference type="GO" id="GO:0005634">
    <property type="term" value="C:nucleus"/>
    <property type="evidence" value="ECO:0007669"/>
    <property type="project" value="UniProtKB-SubCell"/>
</dbReference>
<dbReference type="GO" id="GO:0044548">
    <property type="term" value="F:S100 protein binding"/>
    <property type="evidence" value="ECO:0007669"/>
    <property type="project" value="InterPro"/>
</dbReference>
<dbReference type="InterPro" id="IPR015120">
    <property type="entry name" value="Siah-Interact_N"/>
</dbReference>